<reference evidence="2" key="1">
    <citation type="journal article" date="2007" name="PLoS ONE">
        <title>The first genome sequence of an elite grapevine cultivar (Pinot noir Vitis vinifera L.): coping with a highly heterozygous genome.</title>
        <authorList>
            <person name="Velasco R."/>
            <person name="Zharkikh A."/>
            <person name="Troggio M."/>
            <person name="Cartwright D.A."/>
            <person name="Cestaro A."/>
            <person name="Pruss D."/>
            <person name="Pindo M."/>
            <person name="FitzGerald L.M."/>
            <person name="Vezzulli S."/>
            <person name="Reid J."/>
            <person name="Malacarne G."/>
            <person name="Iliev D."/>
            <person name="Coppola G."/>
            <person name="Wardell B."/>
            <person name="Micheletti D."/>
            <person name="Macalma T."/>
            <person name="Facci M."/>
            <person name="Mitchell J.T."/>
            <person name="Perazzolli M."/>
            <person name="Eldredge G."/>
            <person name="Gatto P."/>
            <person name="Oyzerski R."/>
            <person name="Moretto M."/>
            <person name="Gutin N."/>
            <person name="Stefanini M."/>
            <person name="Chen Y."/>
            <person name="Segala C."/>
            <person name="Davenport C."/>
            <person name="Dematte L."/>
            <person name="Mraz A."/>
            <person name="Battilana J."/>
            <person name="Stormo K."/>
            <person name="Costa F."/>
            <person name="Tao Q."/>
            <person name="Si-Ammour A."/>
            <person name="Harkins T."/>
            <person name="Lackey A."/>
            <person name="Perbost C."/>
            <person name="Taillon B."/>
            <person name="Stella A."/>
            <person name="Solovyev V."/>
            <person name="Fawcett J.A."/>
            <person name="Sterck L."/>
            <person name="Vandepoele K."/>
            <person name="Grando S.M."/>
            <person name="Toppo S."/>
            <person name="Moser C."/>
            <person name="Lanchbury J."/>
            <person name="Bogden R."/>
            <person name="Skolnick M."/>
            <person name="Sgaramella V."/>
            <person name="Bhatnagar S.K."/>
            <person name="Fontana P."/>
            <person name="Gutin A."/>
            <person name="Van de Peer Y."/>
            <person name="Salamini F."/>
            <person name="Viola R."/>
        </authorList>
    </citation>
    <scope>NUCLEOTIDE SEQUENCE</scope>
</reference>
<dbReference type="AlphaFoldDB" id="A5BVS8"/>
<gene>
    <name evidence="2" type="ORF">VITISV_031686</name>
</gene>
<dbReference type="ExpressionAtlas" id="A5BVS8">
    <property type="expression patterns" value="baseline"/>
</dbReference>
<dbReference type="Pfam" id="PF02519">
    <property type="entry name" value="Auxin_inducible"/>
    <property type="match status" value="1"/>
</dbReference>
<dbReference type="PANTHER" id="PTHR31374">
    <property type="entry name" value="AUXIN-INDUCED PROTEIN-LIKE-RELATED"/>
    <property type="match status" value="1"/>
</dbReference>
<dbReference type="PANTHER" id="PTHR31374:SF183">
    <property type="entry name" value="SAUR-LIKE AUXIN-RESPONSIVE PROTEIN FAMILY"/>
    <property type="match status" value="1"/>
</dbReference>
<dbReference type="InterPro" id="IPR003676">
    <property type="entry name" value="SAUR_fam"/>
</dbReference>
<name>A5BVS8_VITVI</name>
<dbReference type="EMBL" id="AM472973">
    <property type="protein sequence ID" value="CAN63902.1"/>
    <property type="molecule type" value="Genomic_DNA"/>
</dbReference>
<organism evidence="2">
    <name type="scientific">Vitis vinifera</name>
    <name type="common">Grape</name>
    <dbReference type="NCBI Taxonomy" id="29760"/>
    <lineage>
        <taxon>Eukaryota</taxon>
        <taxon>Viridiplantae</taxon>
        <taxon>Streptophyta</taxon>
        <taxon>Embryophyta</taxon>
        <taxon>Tracheophyta</taxon>
        <taxon>Spermatophyta</taxon>
        <taxon>Magnoliopsida</taxon>
        <taxon>eudicotyledons</taxon>
        <taxon>Gunneridae</taxon>
        <taxon>Pentapetalae</taxon>
        <taxon>rosids</taxon>
        <taxon>Vitales</taxon>
        <taxon>Vitaceae</taxon>
        <taxon>Viteae</taxon>
        <taxon>Vitis</taxon>
    </lineage>
</organism>
<evidence type="ECO:0000256" key="1">
    <source>
        <dbReference type="ARBA" id="ARBA00006974"/>
    </source>
</evidence>
<proteinExistence type="inferred from homology"/>
<evidence type="ECO:0000313" key="2">
    <source>
        <dbReference type="EMBL" id="CAN63902.1"/>
    </source>
</evidence>
<dbReference type="GO" id="GO:0009733">
    <property type="term" value="P:response to auxin"/>
    <property type="evidence" value="ECO:0007669"/>
    <property type="project" value="InterPro"/>
</dbReference>
<sequence length="143" mass="16074">MQPVGSMRHGDPAHCDRIRKMLRRWRRKAASSGGRIRVPSDVPAGHVAICVGSGCRRFIVRASYLNHPVFKALFLEAEEEYGFANHGPLAIPCDESVFEEVLRVVSRSESSHPPRLTIGDDFQRRCHVESRPLLHGFAEKSIC</sequence>
<accession>A5BVS8</accession>
<evidence type="ECO:0008006" key="3">
    <source>
        <dbReference type="Google" id="ProtNLM"/>
    </source>
</evidence>
<comment type="similarity">
    <text evidence="1">Belongs to the ARG7 family.</text>
</comment>
<protein>
    <recommendedName>
        <fullName evidence="3">Auxin-responsive protein SAUR50</fullName>
    </recommendedName>
</protein>